<evidence type="ECO:0000313" key="2">
    <source>
        <dbReference type="Proteomes" id="UP001152523"/>
    </source>
</evidence>
<gene>
    <name evidence="1" type="ORF">CEPIT_LOCUS29810</name>
</gene>
<accession>A0AAV0F1K0</accession>
<proteinExistence type="predicted"/>
<evidence type="ECO:0000313" key="1">
    <source>
        <dbReference type="EMBL" id="CAH9129386.1"/>
    </source>
</evidence>
<organism evidence="1 2">
    <name type="scientific">Cuscuta epithymum</name>
    <dbReference type="NCBI Taxonomy" id="186058"/>
    <lineage>
        <taxon>Eukaryota</taxon>
        <taxon>Viridiplantae</taxon>
        <taxon>Streptophyta</taxon>
        <taxon>Embryophyta</taxon>
        <taxon>Tracheophyta</taxon>
        <taxon>Spermatophyta</taxon>
        <taxon>Magnoliopsida</taxon>
        <taxon>eudicotyledons</taxon>
        <taxon>Gunneridae</taxon>
        <taxon>Pentapetalae</taxon>
        <taxon>asterids</taxon>
        <taxon>lamiids</taxon>
        <taxon>Solanales</taxon>
        <taxon>Convolvulaceae</taxon>
        <taxon>Cuscuteae</taxon>
        <taxon>Cuscuta</taxon>
        <taxon>Cuscuta subgen. Cuscuta</taxon>
    </lineage>
</organism>
<sequence>MTLDKPKRGGSGSRTPNPLGILMKTLLVWSMEGSKMARHPHCLPNKARHRSRILSRQLQNGVIIKALTCFKSLHKGCLEFESL</sequence>
<dbReference type="AlphaFoldDB" id="A0AAV0F1K0"/>
<reference evidence="1" key="1">
    <citation type="submission" date="2022-07" db="EMBL/GenBank/DDBJ databases">
        <authorList>
            <person name="Macas J."/>
            <person name="Novak P."/>
            <person name="Neumann P."/>
        </authorList>
    </citation>
    <scope>NUCLEOTIDE SEQUENCE</scope>
</reference>
<name>A0AAV0F1K0_9ASTE</name>
<protein>
    <submittedName>
        <fullName evidence="1">Uncharacterized protein</fullName>
    </submittedName>
</protein>
<dbReference type="EMBL" id="CAMAPF010000955">
    <property type="protein sequence ID" value="CAH9129386.1"/>
    <property type="molecule type" value="Genomic_DNA"/>
</dbReference>
<comment type="caution">
    <text evidence="1">The sequence shown here is derived from an EMBL/GenBank/DDBJ whole genome shotgun (WGS) entry which is preliminary data.</text>
</comment>
<keyword evidence="2" id="KW-1185">Reference proteome</keyword>
<dbReference type="Proteomes" id="UP001152523">
    <property type="component" value="Unassembled WGS sequence"/>
</dbReference>